<evidence type="ECO:0000313" key="3">
    <source>
        <dbReference type="Proteomes" id="UP000054097"/>
    </source>
</evidence>
<protein>
    <submittedName>
        <fullName evidence="2">Uncharacterized protein</fullName>
    </submittedName>
</protein>
<dbReference type="AlphaFoldDB" id="A0A0C2WLF6"/>
<dbReference type="OrthoDB" id="10587910at2759"/>
<sequence length="100" mass="11298">MMPTSRLNEEYPSAQVTGLRLSCVARHNRSATPEILDEKECVCRATFSEEITSQYSEERTGIKLHLCVCHIQDTAEDPWFSLEEPHTPQPEYLSVPASSS</sequence>
<dbReference type="Proteomes" id="UP000054097">
    <property type="component" value="Unassembled WGS sequence"/>
</dbReference>
<accession>A0A0C2WLF6</accession>
<dbReference type="EMBL" id="KN824301">
    <property type="protein sequence ID" value="KIM27133.1"/>
    <property type="molecule type" value="Genomic_DNA"/>
</dbReference>
<dbReference type="HOGENOM" id="CLU_2307789_0_0_1"/>
<proteinExistence type="predicted"/>
<organism evidence="2 3">
    <name type="scientific">Serendipita vermifera MAFF 305830</name>
    <dbReference type="NCBI Taxonomy" id="933852"/>
    <lineage>
        <taxon>Eukaryota</taxon>
        <taxon>Fungi</taxon>
        <taxon>Dikarya</taxon>
        <taxon>Basidiomycota</taxon>
        <taxon>Agaricomycotina</taxon>
        <taxon>Agaricomycetes</taxon>
        <taxon>Sebacinales</taxon>
        <taxon>Serendipitaceae</taxon>
        <taxon>Serendipita</taxon>
    </lineage>
</organism>
<evidence type="ECO:0000256" key="1">
    <source>
        <dbReference type="SAM" id="MobiDB-lite"/>
    </source>
</evidence>
<reference evidence="3" key="2">
    <citation type="submission" date="2015-01" db="EMBL/GenBank/DDBJ databases">
        <title>Evolutionary Origins and Diversification of the Mycorrhizal Mutualists.</title>
        <authorList>
            <consortium name="DOE Joint Genome Institute"/>
            <consortium name="Mycorrhizal Genomics Consortium"/>
            <person name="Kohler A."/>
            <person name="Kuo A."/>
            <person name="Nagy L.G."/>
            <person name="Floudas D."/>
            <person name="Copeland A."/>
            <person name="Barry K.W."/>
            <person name="Cichocki N."/>
            <person name="Veneault-Fourrey C."/>
            <person name="LaButti K."/>
            <person name="Lindquist E.A."/>
            <person name="Lipzen A."/>
            <person name="Lundell T."/>
            <person name="Morin E."/>
            <person name="Murat C."/>
            <person name="Riley R."/>
            <person name="Ohm R."/>
            <person name="Sun H."/>
            <person name="Tunlid A."/>
            <person name="Henrissat B."/>
            <person name="Grigoriev I.V."/>
            <person name="Hibbett D.S."/>
            <person name="Martin F."/>
        </authorList>
    </citation>
    <scope>NUCLEOTIDE SEQUENCE [LARGE SCALE GENOMIC DNA]</scope>
    <source>
        <strain evidence="3">MAFF 305830</strain>
    </source>
</reference>
<name>A0A0C2WLF6_SERVB</name>
<keyword evidence="3" id="KW-1185">Reference proteome</keyword>
<feature type="region of interest" description="Disordered" evidence="1">
    <location>
        <begin position="81"/>
        <end position="100"/>
    </location>
</feature>
<gene>
    <name evidence="2" type="ORF">M408DRAFT_330242</name>
</gene>
<reference evidence="2 3" key="1">
    <citation type="submission" date="2014-04" db="EMBL/GenBank/DDBJ databases">
        <authorList>
            <consortium name="DOE Joint Genome Institute"/>
            <person name="Kuo A."/>
            <person name="Zuccaro A."/>
            <person name="Kohler A."/>
            <person name="Nagy L.G."/>
            <person name="Floudas D."/>
            <person name="Copeland A."/>
            <person name="Barry K.W."/>
            <person name="Cichocki N."/>
            <person name="Veneault-Fourrey C."/>
            <person name="LaButti K."/>
            <person name="Lindquist E.A."/>
            <person name="Lipzen A."/>
            <person name="Lundell T."/>
            <person name="Morin E."/>
            <person name="Murat C."/>
            <person name="Sun H."/>
            <person name="Tunlid A."/>
            <person name="Henrissat B."/>
            <person name="Grigoriev I.V."/>
            <person name="Hibbett D.S."/>
            <person name="Martin F."/>
            <person name="Nordberg H.P."/>
            <person name="Cantor M.N."/>
            <person name="Hua S.X."/>
        </authorList>
    </citation>
    <scope>NUCLEOTIDE SEQUENCE [LARGE SCALE GENOMIC DNA]</scope>
    <source>
        <strain evidence="2 3">MAFF 305830</strain>
    </source>
</reference>
<evidence type="ECO:0000313" key="2">
    <source>
        <dbReference type="EMBL" id="KIM27133.1"/>
    </source>
</evidence>